<feature type="compositionally biased region" description="Polar residues" evidence="1">
    <location>
        <begin position="34"/>
        <end position="45"/>
    </location>
</feature>
<feature type="compositionally biased region" description="Basic and acidic residues" evidence="1">
    <location>
        <begin position="110"/>
        <end position="129"/>
    </location>
</feature>
<accession>A0A9D4N3X8</accession>
<reference evidence="2" key="2">
    <citation type="submission" date="2020-11" db="EMBL/GenBank/DDBJ databases">
        <authorList>
            <person name="McCartney M.A."/>
            <person name="Auch B."/>
            <person name="Kono T."/>
            <person name="Mallez S."/>
            <person name="Becker A."/>
            <person name="Gohl D.M."/>
            <person name="Silverstein K.A.T."/>
            <person name="Koren S."/>
            <person name="Bechman K.B."/>
            <person name="Herman A."/>
            <person name="Abrahante J.E."/>
            <person name="Garbe J."/>
        </authorList>
    </citation>
    <scope>NUCLEOTIDE SEQUENCE</scope>
    <source>
        <strain evidence="2">Duluth1</strain>
        <tissue evidence="2">Whole animal</tissue>
    </source>
</reference>
<proteinExistence type="predicted"/>
<evidence type="ECO:0000313" key="3">
    <source>
        <dbReference type="Proteomes" id="UP000828390"/>
    </source>
</evidence>
<dbReference type="EMBL" id="JAIWYP010000001">
    <property type="protein sequence ID" value="KAH3888665.1"/>
    <property type="molecule type" value="Genomic_DNA"/>
</dbReference>
<name>A0A9D4N3X8_DREPO</name>
<organism evidence="2 3">
    <name type="scientific">Dreissena polymorpha</name>
    <name type="common">Zebra mussel</name>
    <name type="synonym">Mytilus polymorpha</name>
    <dbReference type="NCBI Taxonomy" id="45954"/>
    <lineage>
        <taxon>Eukaryota</taxon>
        <taxon>Metazoa</taxon>
        <taxon>Spiralia</taxon>
        <taxon>Lophotrochozoa</taxon>
        <taxon>Mollusca</taxon>
        <taxon>Bivalvia</taxon>
        <taxon>Autobranchia</taxon>
        <taxon>Heteroconchia</taxon>
        <taxon>Euheterodonta</taxon>
        <taxon>Imparidentia</taxon>
        <taxon>Neoheterodontei</taxon>
        <taxon>Myida</taxon>
        <taxon>Dreissenoidea</taxon>
        <taxon>Dreissenidae</taxon>
        <taxon>Dreissena</taxon>
    </lineage>
</organism>
<evidence type="ECO:0000313" key="2">
    <source>
        <dbReference type="EMBL" id="KAH3888665.1"/>
    </source>
</evidence>
<evidence type="ECO:0000256" key="1">
    <source>
        <dbReference type="SAM" id="MobiDB-lite"/>
    </source>
</evidence>
<feature type="region of interest" description="Disordered" evidence="1">
    <location>
        <begin position="1"/>
        <end position="45"/>
    </location>
</feature>
<sequence length="154" mass="16846">MHVPKVDQDNAVPKVDQDNAVPKVDQDNAVPKVDQNNAVPKVDQNNACGNRILKAYANSLDPDETPQNVATLGINGLSPVFQERGVMFHGEDELVLVRKKALANSVDPDETPHHAATDKPKSSTRFSQKDRKGTGFTFIITAYSDVTSIFLSVY</sequence>
<comment type="caution">
    <text evidence="2">The sequence shown here is derived from an EMBL/GenBank/DDBJ whole genome shotgun (WGS) entry which is preliminary data.</text>
</comment>
<keyword evidence="3" id="KW-1185">Reference proteome</keyword>
<dbReference type="Proteomes" id="UP000828390">
    <property type="component" value="Unassembled WGS sequence"/>
</dbReference>
<reference evidence="2" key="1">
    <citation type="journal article" date="2019" name="bioRxiv">
        <title>The Genome of the Zebra Mussel, Dreissena polymorpha: A Resource for Invasive Species Research.</title>
        <authorList>
            <person name="McCartney M.A."/>
            <person name="Auch B."/>
            <person name="Kono T."/>
            <person name="Mallez S."/>
            <person name="Zhang Y."/>
            <person name="Obille A."/>
            <person name="Becker A."/>
            <person name="Abrahante J.E."/>
            <person name="Garbe J."/>
            <person name="Badalamenti J.P."/>
            <person name="Herman A."/>
            <person name="Mangelson H."/>
            <person name="Liachko I."/>
            <person name="Sullivan S."/>
            <person name="Sone E.D."/>
            <person name="Koren S."/>
            <person name="Silverstein K.A.T."/>
            <person name="Beckman K.B."/>
            <person name="Gohl D.M."/>
        </authorList>
    </citation>
    <scope>NUCLEOTIDE SEQUENCE</scope>
    <source>
        <strain evidence="2">Duluth1</strain>
        <tissue evidence="2">Whole animal</tissue>
    </source>
</reference>
<feature type="region of interest" description="Disordered" evidence="1">
    <location>
        <begin position="106"/>
        <end position="129"/>
    </location>
</feature>
<gene>
    <name evidence="2" type="ORF">DPMN_012704</name>
</gene>
<dbReference type="AlphaFoldDB" id="A0A9D4N3X8"/>
<protein>
    <submittedName>
        <fullName evidence="2">Uncharacterized protein</fullName>
    </submittedName>
</protein>